<dbReference type="EMBL" id="FOQO01000018">
    <property type="protein sequence ID" value="SFJ96554.1"/>
    <property type="molecule type" value="Genomic_DNA"/>
</dbReference>
<name>A0A1I3VMC4_9SPHI</name>
<proteinExistence type="predicted"/>
<accession>A0A1I3VMC4</accession>
<organism evidence="1 2">
    <name type="scientific">Parapedobacter indicus</name>
    <dbReference type="NCBI Taxonomy" id="1477437"/>
    <lineage>
        <taxon>Bacteria</taxon>
        <taxon>Pseudomonadati</taxon>
        <taxon>Bacteroidota</taxon>
        <taxon>Sphingobacteriia</taxon>
        <taxon>Sphingobacteriales</taxon>
        <taxon>Sphingobacteriaceae</taxon>
        <taxon>Parapedobacter</taxon>
    </lineage>
</organism>
<dbReference type="RefSeq" id="WP_090632577.1">
    <property type="nucleotide sequence ID" value="NZ_FOQO01000018.1"/>
</dbReference>
<evidence type="ECO:0000313" key="2">
    <source>
        <dbReference type="Proteomes" id="UP000198670"/>
    </source>
</evidence>
<reference evidence="1 2" key="1">
    <citation type="submission" date="2016-10" db="EMBL/GenBank/DDBJ databases">
        <authorList>
            <person name="de Groot N.N."/>
        </authorList>
    </citation>
    <scope>NUCLEOTIDE SEQUENCE [LARGE SCALE GENOMIC DNA]</scope>
    <source>
        <strain evidence="1 2">RK1</strain>
    </source>
</reference>
<dbReference type="AlphaFoldDB" id="A0A1I3VMC4"/>
<evidence type="ECO:0000313" key="1">
    <source>
        <dbReference type="EMBL" id="SFJ96554.1"/>
    </source>
</evidence>
<keyword evidence="2" id="KW-1185">Reference proteome</keyword>
<gene>
    <name evidence="1" type="ORF">SAMN05444682_11826</name>
</gene>
<dbReference type="Proteomes" id="UP000198670">
    <property type="component" value="Unassembled WGS sequence"/>
</dbReference>
<dbReference type="OrthoDB" id="1495759at2"/>
<dbReference type="STRING" id="1477437.SAMN05444682_11826"/>
<evidence type="ECO:0008006" key="3">
    <source>
        <dbReference type="Google" id="ProtNLM"/>
    </source>
</evidence>
<sequence length="208" mass="24488">MSKKRVKIAAVYNDLVRELNGLKKLDTLNQTNFQESKISKKQLHVLTEFIFFNAFIAYENFIRDTFLLYTLEKKNSRNDIVTSYLKPKDFFHAEKLIQSSMTVIDWNSPDTIIERAELYLKDGFPIKAYYISTKSKLTSYRLLRNHIAHKSSKSLDGYKKVLRQYYGIIPLQTPTIGEYLLLTSKTDRTKYHLLEIFEFFEILSSSIK</sequence>
<protein>
    <recommendedName>
        <fullName evidence="3">RiboL-PSP-HEPN domain-containing protein</fullName>
    </recommendedName>
</protein>